<dbReference type="InterPro" id="IPR000073">
    <property type="entry name" value="AB_hydrolase_1"/>
</dbReference>
<dbReference type="Pfam" id="PF00561">
    <property type="entry name" value="Abhydrolase_1"/>
    <property type="match status" value="1"/>
</dbReference>
<proteinExistence type="inferred from homology"/>
<evidence type="ECO:0000313" key="4">
    <source>
        <dbReference type="EMBL" id="MBU2875185.1"/>
    </source>
</evidence>
<reference evidence="4 5" key="1">
    <citation type="submission" date="2021-05" db="EMBL/GenBank/DDBJ databases">
        <title>Draft genomes of bacteria isolated from model marine particles.</title>
        <authorList>
            <person name="Datta M.S."/>
            <person name="Schwartzman J.A."/>
            <person name="Enke T.N."/>
            <person name="Saavedra J."/>
            <person name="Cermak N."/>
            <person name="Cordero O.X."/>
        </authorList>
    </citation>
    <scope>NUCLEOTIDE SEQUENCE [LARGE SCALE GENOMIC DNA]</scope>
    <source>
        <strain evidence="4 5">D2M19</strain>
    </source>
</reference>
<comment type="similarity">
    <text evidence="1">Belongs to the AB hydrolase superfamily.</text>
</comment>
<organism evidence="4 5">
    <name type="scientific">Marinobacter salexigens</name>
    <dbReference type="NCBI Taxonomy" id="1925763"/>
    <lineage>
        <taxon>Bacteria</taxon>
        <taxon>Pseudomonadati</taxon>
        <taxon>Pseudomonadota</taxon>
        <taxon>Gammaproteobacteria</taxon>
        <taxon>Pseudomonadales</taxon>
        <taxon>Marinobacteraceae</taxon>
        <taxon>Marinobacter</taxon>
    </lineage>
</organism>
<dbReference type="RefSeq" id="WP_216009004.1">
    <property type="nucleotide sequence ID" value="NZ_JAHKPV010000021.1"/>
</dbReference>
<protein>
    <submittedName>
        <fullName evidence="4">Alpha/beta hydrolase</fullName>
    </submittedName>
</protein>
<keyword evidence="5" id="KW-1185">Reference proteome</keyword>
<keyword evidence="2 4" id="KW-0378">Hydrolase</keyword>
<dbReference type="Proteomes" id="UP000753376">
    <property type="component" value="Unassembled WGS sequence"/>
</dbReference>
<evidence type="ECO:0000256" key="2">
    <source>
        <dbReference type="ARBA" id="ARBA00022801"/>
    </source>
</evidence>
<evidence type="ECO:0000259" key="3">
    <source>
        <dbReference type="Pfam" id="PF00561"/>
    </source>
</evidence>
<dbReference type="GO" id="GO:0016787">
    <property type="term" value="F:hydrolase activity"/>
    <property type="evidence" value="ECO:0007669"/>
    <property type="project" value="UniProtKB-KW"/>
</dbReference>
<sequence>MNDLALSTADAGSSVGACEMVWPLRHITLAGLSWPVPDAPKPAKLPVIMLHGWLDNSLTFSKIAPELAQWSSLYAVDMAGHGHSGHRPAGQSYQLMDYVADLAELIETHFCESGQFEQVDVVGHSLGGIVGALYAAAFPERVRKLVMIDSLGALSRPVSETVPQLRKSIKKRIAGSGRPAVYPDVVTAAKVREGGLSPLSHEAALALIRRNLKPEDGGYGWRTDARLRHPSPLMMTEEQVLASLKAVKAPTLFVRAQEGLLANREGLDSRADAMPNLHTVDVPGGHHCHLDGHTRPVVDAVRHFLENE</sequence>
<name>A0ABS6ABY5_9GAMM</name>
<evidence type="ECO:0000256" key="1">
    <source>
        <dbReference type="ARBA" id="ARBA00008645"/>
    </source>
</evidence>
<dbReference type="InterPro" id="IPR050266">
    <property type="entry name" value="AB_hydrolase_sf"/>
</dbReference>
<evidence type="ECO:0000313" key="5">
    <source>
        <dbReference type="Proteomes" id="UP000753376"/>
    </source>
</evidence>
<gene>
    <name evidence="4" type="ORF">KO508_14355</name>
</gene>
<accession>A0ABS6ABY5</accession>
<comment type="caution">
    <text evidence="4">The sequence shown here is derived from an EMBL/GenBank/DDBJ whole genome shotgun (WGS) entry which is preliminary data.</text>
</comment>
<feature type="domain" description="AB hydrolase-1" evidence="3">
    <location>
        <begin position="46"/>
        <end position="292"/>
    </location>
</feature>
<dbReference type="PANTHER" id="PTHR43798:SF14">
    <property type="entry name" value="SERINE HYDROLASE-LIKE PROTEIN DDB_G0286239"/>
    <property type="match status" value="1"/>
</dbReference>
<dbReference type="PANTHER" id="PTHR43798">
    <property type="entry name" value="MONOACYLGLYCEROL LIPASE"/>
    <property type="match status" value="1"/>
</dbReference>
<dbReference type="EMBL" id="JAHKPV010000021">
    <property type="protein sequence ID" value="MBU2875185.1"/>
    <property type="molecule type" value="Genomic_DNA"/>
</dbReference>